<sequence length="140" mass="13937">MKPRLGTAEIRHTPRLPYRTVTLPPCEGTVCSPGPPFTQSTPALGAVVRGAAEGFAGGEDGAEGVGAPVALGEGLADAEAVGDGASGDGPCTAGQAGGESKTMGADRATGGVWRVEPTTNWTVASTAVTLVAVHDSHMNR</sequence>
<dbReference type="EMBL" id="CP029189">
    <property type="protein sequence ID" value="QES58592.1"/>
    <property type="molecule type" value="Genomic_DNA"/>
</dbReference>
<evidence type="ECO:0000256" key="1">
    <source>
        <dbReference type="SAM" id="MobiDB-lite"/>
    </source>
</evidence>
<reference evidence="2 3" key="1">
    <citation type="submission" date="2018-05" db="EMBL/GenBank/DDBJ databases">
        <title>Streptomyces venezuelae.</title>
        <authorList>
            <person name="Kim W."/>
            <person name="Lee N."/>
            <person name="Cho B.-K."/>
        </authorList>
    </citation>
    <scope>NUCLEOTIDE SEQUENCE [LARGE SCALE GENOMIC DNA]</scope>
    <source>
        <strain evidence="2 3">ATCC 21018</strain>
    </source>
</reference>
<dbReference type="Proteomes" id="UP000324101">
    <property type="component" value="Chromosome"/>
</dbReference>
<evidence type="ECO:0000313" key="2">
    <source>
        <dbReference type="EMBL" id="QES58592.1"/>
    </source>
</evidence>
<dbReference type="AlphaFoldDB" id="A0A5P2DTS4"/>
<feature type="region of interest" description="Disordered" evidence="1">
    <location>
        <begin position="80"/>
        <end position="106"/>
    </location>
</feature>
<protein>
    <submittedName>
        <fullName evidence="2">Uncharacterized protein</fullName>
    </submittedName>
</protein>
<gene>
    <name evidence="2" type="ORF">DEJ51_00385</name>
</gene>
<proteinExistence type="predicted"/>
<accession>A0A5P2DTS4</accession>
<evidence type="ECO:0000313" key="3">
    <source>
        <dbReference type="Proteomes" id="UP000324101"/>
    </source>
</evidence>
<name>A0A5P2DTS4_STRVZ</name>
<organism evidence="2 3">
    <name type="scientific">Streptomyces venezuelae</name>
    <dbReference type="NCBI Taxonomy" id="54571"/>
    <lineage>
        <taxon>Bacteria</taxon>
        <taxon>Bacillati</taxon>
        <taxon>Actinomycetota</taxon>
        <taxon>Actinomycetes</taxon>
        <taxon>Kitasatosporales</taxon>
        <taxon>Streptomycetaceae</taxon>
        <taxon>Streptomyces</taxon>
    </lineage>
</organism>
<dbReference type="OrthoDB" id="4332176at2"/>